<dbReference type="RefSeq" id="XP_056485479.1">
    <property type="nucleotide sequence ID" value="XM_056634859.1"/>
</dbReference>
<feature type="region of interest" description="Disordered" evidence="1">
    <location>
        <begin position="55"/>
        <end position="88"/>
    </location>
</feature>
<organism evidence="2 3">
    <name type="scientific">Penicillium cosmopolitanum</name>
    <dbReference type="NCBI Taxonomy" id="1131564"/>
    <lineage>
        <taxon>Eukaryota</taxon>
        <taxon>Fungi</taxon>
        <taxon>Dikarya</taxon>
        <taxon>Ascomycota</taxon>
        <taxon>Pezizomycotina</taxon>
        <taxon>Eurotiomycetes</taxon>
        <taxon>Eurotiomycetidae</taxon>
        <taxon>Eurotiales</taxon>
        <taxon>Aspergillaceae</taxon>
        <taxon>Penicillium</taxon>
    </lineage>
</organism>
<dbReference type="Proteomes" id="UP001147747">
    <property type="component" value="Unassembled WGS sequence"/>
</dbReference>
<evidence type="ECO:0000313" key="2">
    <source>
        <dbReference type="EMBL" id="KAJ5387681.1"/>
    </source>
</evidence>
<dbReference type="EMBL" id="JAPZBU010000009">
    <property type="protein sequence ID" value="KAJ5387681.1"/>
    <property type="molecule type" value="Genomic_DNA"/>
</dbReference>
<sequence>MLRLHLRRQVSGRDMSPSLSPVEIWLILDYCDRRNDEGHRHYWMPKVPCGTGLIQGGQGHGQFQTTRPIYKNTQVQRTKMSRQEIESS</sequence>
<protein>
    <submittedName>
        <fullName evidence="2">Uncharacterized protein</fullName>
    </submittedName>
</protein>
<accession>A0A9X0B4F7</accession>
<comment type="caution">
    <text evidence="2">The sequence shown here is derived from an EMBL/GenBank/DDBJ whole genome shotgun (WGS) entry which is preliminary data.</text>
</comment>
<keyword evidence="3" id="KW-1185">Reference proteome</keyword>
<gene>
    <name evidence="2" type="ORF">N7509_010222</name>
</gene>
<reference evidence="2" key="1">
    <citation type="submission" date="2022-12" db="EMBL/GenBank/DDBJ databases">
        <authorList>
            <person name="Petersen C."/>
        </authorList>
    </citation>
    <scope>NUCLEOTIDE SEQUENCE</scope>
    <source>
        <strain evidence="2">IBT 29677</strain>
    </source>
</reference>
<name>A0A9X0B4F7_9EURO</name>
<reference evidence="2" key="2">
    <citation type="journal article" date="2023" name="IMA Fungus">
        <title>Comparative genomic study of the Penicillium genus elucidates a diverse pangenome and 15 lateral gene transfer events.</title>
        <authorList>
            <person name="Petersen C."/>
            <person name="Sorensen T."/>
            <person name="Nielsen M.R."/>
            <person name="Sondergaard T.E."/>
            <person name="Sorensen J.L."/>
            <person name="Fitzpatrick D.A."/>
            <person name="Frisvad J.C."/>
            <person name="Nielsen K.L."/>
        </authorList>
    </citation>
    <scope>NUCLEOTIDE SEQUENCE</scope>
    <source>
        <strain evidence="2">IBT 29677</strain>
    </source>
</reference>
<proteinExistence type="predicted"/>
<evidence type="ECO:0000256" key="1">
    <source>
        <dbReference type="SAM" id="MobiDB-lite"/>
    </source>
</evidence>
<dbReference type="AlphaFoldDB" id="A0A9X0B4F7"/>
<dbReference type="GeneID" id="81373839"/>
<evidence type="ECO:0000313" key="3">
    <source>
        <dbReference type="Proteomes" id="UP001147747"/>
    </source>
</evidence>